<keyword evidence="4" id="KW-0175">Coiled coil</keyword>
<dbReference type="InterPro" id="IPR051310">
    <property type="entry name" value="MCP_chemotaxis"/>
</dbReference>
<dbReference type="RefSeq" id="WP_354554777.1">
    <property type="nucleotide sequence ID" value="NZ_JBEPMB010000001.1"/>
</dbReference>
<dbReference type="CDD" id="cd11386">
    <property type="entry name" value="MCP_signal"/>
    <property type="match status" value="1"/>
</dbReference>
<comment type="caution">
    <text evidence="8">The sequence shown here is derived from an EMBL/GenBank/DDBJ whole genome shotgun (WGS) entry which is preliminary data.</text>
</comment>
<dbReference type="Gene3D" id="6.10.340.10">
    <property type="match status" value="1"/>
</dbReference>
<evidence type="ECO:0000313" key="9">
    <source>
        <dbReference type="Proteomes" id="UP001549047"/>
    </source>
</evidence>
<evidence type="ECO:0000256" key="5">
    <source>
        <dbReference type="SAM" id="Phobius"/>
    </source>
</evidence>
<dbReference type="Pfam" id="PF00672">
    <property type="entry name" value="HAMP"/>
    <property type="match status" value="1"/>
</dbReference>
<dbReference type="PANTHER" id="PTHR43531:SF11">
    <property type="entry name" value="METHYL-ACCEPTING CHEMOTAXIS PROTEIN 3"/>
    <property type="match status" value="1"/>
</dbReference>
<keyword evidence="5" id="KW-0812">Transmembrane</keyword>
<organism evidence="8 9">
    <name type="scientific">Rhizobium aquaticum</name>
    <dbReference type="NCBI Taxonomy" id="1549636"/>
    <lineage>
        <taxon>Bacteria</taxon>
        <taxon>Pseudomonadati</taxon>
        <taxon>Pseudomonadota</taxon>
        <taxon>Alphaproteobacteria</taxon>
        <taxon>Hyphomicrobiales</taxon>
        <taxon>Rhizobiaceae</taxon>
        <taxon>Rhizobium/Agrobacterium group</taxon>
        <taxon>Rhizobium</taxon>
    </lineage>
</organism>
<dbReference type="CDD" id="cd18774">
    <property type="entry name" value="PDC2_HK_sensor"/>
    <property type="match status" value="1"/>
</dbReference>
<dbReference type="SMART" id="SM00283">
    <property type="entry name" value="MA"/>
    <property type="match status" value="1"/>
</dbReference>
<feature type="domain" description="Methyl-accepting transducer" evidence="6">
    <location>
        <begin position="471"/>
        <end position="700"/>
    </location>
</feature>
<evidence type="ECO:0000256" key="3">
    <source>
        <dbReference type="PROSITE-ProRule" id="PRU00284"/>
    </source>
</evidence>
<dbReference type="EMBL" id="JBEPMB010000001">
    <property type="protein sequence ID" value="MET3612200.1"/>
    <property type="molecule type" value="Genomic_DNA"/>
</dbReference>
<feature type="domain" description="HAMP" evidence="7">
    <location>
        <begin position="333"/>
        <end position="386"/>
    </location>
</feature>
<keyword evidence="1" id="KW-0145">Chemotaxis</keyword>
<dbReference type="SMART" id="SM00304">
    <property type="entry name" value="HAMP"/>
    <property type="match status" value="2"/>
</dbReference>
<reference evidence="8 9" key="1">
    <citation type="submission" date="2024-06" db="EMBL/GenBank/DDBJ databases">
        <title>Genomic Encyclopedia of Type Strains, Phase IV (KMG-IV): sequencing the most valuable type-strain genomes for metagenomic binning, comparative biology and taxonomic classification.</title>
        <authorList>
            <person name="Goeker M."/>
        </authorList>
    </citation>
    <scope>NUCLEOTIDE SEQUENCE [LARGE SCALE GENOMIC DNA]</scope>
    <source>
        <strain evidence="8 9">DSM 29780</strain>
    </source>
</reference>
<evidence type="ECO:0000256" key="2">
    <source>
        <dbReference type="ARBA" id="ARBA00029447"/>
    </source>
</evidence>
<dbReference type="PROSITE" id="PS50111">
    <property type="entry name" value="CHEMOTAXIS_TRANSDUC_2"/>
    <property type="match status" value="1"/>
</dbReference>
<proteinExistence type="inferred from homology"/>
<evidence type="ECO:0000259" key="7">
    <source>
        <dbReference type="PROSITE" id="PS50885"/>
    </source>
</evidence>
<feature type="domain" description="HAMP" evidence="7">
    <location>
        <begin position="414"/>
        <end position="466"/>
    </location>
</feature>
<comment type="similarity">
    <text evidence="2">Belongs to the methyl-accepting chemotaxis (MCP) protein family.</text>
</comment>
<keyword evidence="9" id="KW-1185">Reference proteome</keyword>
<dbReference type="InterPro" id="IPR004089">
    <property type="entry name" value="MCPsignal_dom"/>
</dbReference>
<dbReference type="InterPro" id="IPR003660">
    <property type="entry name" value="HAMP_dom"/>
</dbReference>
<dbReference type="Proteomes" id="UP001549047">
    <property type="component" value="Unassembled WGS sequence"/>
</dbReference>
<gene>
    <name evidence="8" type="ORF">ABID16_000505</name>
</gene>
<name>A0ABV2IWN0_9HYPH</name>
<feature type="coiled-coil region" evidence="4">
    <location>
        <begin position="390"/>
        <end position="417"/>
    </location>
</feature>
<protein>
    <submittedName>
        <fullName evidence="8">Methyl-accepting chemotaxis protein</fullName>
    </submittedName>
</protein>
<dbReference type="Pfam" id="PF22673">
    <property type="entry name" value="MCP-like_PDC_1"/>
    <property type="match status" value="1"/>
</dbReference>
<evidence type="ECO:0000313" key="8">
    <source>
        <dbReference type="EMBL" id="MET3612200.1"/>
    </source>
</evidence>
<dbReference type="Gene3D" id="3.30.450.20">
    <property type="entry name" value="PAS domain"/>
    <property type="match status" value="2"/>
</dbReference>
<keyword evidence="5" id="KW-1133">Transmembrane helix</keyword>
<dbReference type="PROSITE" id="PS50885">
    <property type="entry name" value="HAMP"/>
    <property type="match status" value="2"/>
</dbReference>
<sequence>MQKTLAVKLLGVSAAAIFICLVGTFAVVISQVRTRVEDMTLDQARKDAKATAASVASELNNLAGAVKFTAGAAERSDLTRAEITAMLPALVEKFNLVFGSWMTEQDKGFDGKQVAGPSEVDGTNKAGIFTPYWTRADNGLQLILPDNIDYSLSYFSLAAKTRAGAATEPYVEETAGGKLMMSIAYPVIAKDKLRGVLGVDVGLDALAGALSKERPFETGRVYLLSGQGAWLAAPDAKQIMKPYAFEDNDAARQGALKGEAQVLGGVIGADGLPVIRVVYPFDLPGLNARWIVVEDVPQAVVSAAVRQQTMVLVIGGIVIMAAVMLVLWLAVRQLIQRPVGTLLQDVSRMARGDFDTEVGNRQRSDEVGELAVSLEAFRHKLAEGRSLEAVAREQRVAAEEQRNMTEAERQAVSETQRQVVASLAKALKHLSDGNLAHRISERFPGSYEELRDHYNSAIDSLEQTVIRLNGTVETLTNGTREINHSSDLLSRRTEQQAASLEESTAALGEISSKLHESADNARQAAAKVKGARDEADASGVVVQQAISAMEDIEDSSRKVSQIIGVIDEIAFQTNLLALNAGVEAARAGEAGKGFAVVAMEVRELAQRSATAAKDIKALISASNSQVGQGVDLVSRTGTALGRIADQVQAIDHLMQQISRAADEQANGLREISSAVNQMDQMTQQNAAMVEETTAASSVLSDEAANLRVMVSQFVVGSGQQARRVA</sequence>
<dbReference type="Gene3D" id="1.10.287.950">
    <property type="entry name" value="Methyl-accepting chemotaxis protein"/>
    <property type="match status" value="1"/>
</dbReference>
<dbReference type="PANTHER" id="PTHR43531">
    <property type="entry name" value="PROTEIN ICFG"/>
    <property type="match status" value="1"/>
</dbReference>
<dbReference type="CDD" id="cd06225">
    <property type="entry name" value="HAMP"/>
    <property type="match status" value="1"/>
</dbReference>
<dbReference type="CDD" id="cd12913">
    <property type="entry name" value="PDC1_MCP_like"/>
    <property type="match status" value="1"/>
</dbReference>
<feature type="transmembrane region" description="Helical" evidence="5">
    <location>
        <begin position="310"/>
        <end position="331"/>
    </location>
</feature>
<dbReference type="Pfam" id="PF00015">
    <property type="entry name" value="MCPsignal"/>
    <property type="match status" value="1"/>
</dbReference>
<accession>A0ABV2IWN0</accession>
<dbReference type="SUPFAM" id="SSF158472">
    <property type="entry name" value="HAMP domain-like"/>
    <property type="match status" value="1"/>
</dbReference>
<evidence type="ECO:0000259" key="6">
    <source>
        <dbReference type="PROSITE" id="PS50111"/>
    </source>
</evidence>
<keyword evidence="3" id="KW-0807">Transducer</keyword>
<dbReference type="SUPFAM" id="SSF58104">
    <property type="entry name" value="Methyl-accepting chemotaxis protein (MCP) signaling domain"/>
    <property type="match status" value="1"/>
</dbReference>
<evidence type="ECO:0000256" key="1">
    <source>
        <dbReference type="ARBA" id="ARBA00022500"/>
    </source>
</evidence>
<evidence type="ECO:0000256" key="4">
    <source>
        <dbReference type="SAM" id="Coils"/>
    </source>
</evidence>
<keyword evidence="5" id="KW-0472">Membrane</keyword>